<dbReference type="Gene3D" id="3.40.50.2300">
    <property type="match status" value="1"/>
</dbReference>
<dbReference type="EMBL" id="BTCL01000041">
    <property type="protein sequence ID" value="GMK48947.1"/>
    <property type="molecule type" value="Genomic_DNA"/>
</dbReference>
<dbReference type="InterPro" id="IPR001789">
    <property type="entry name" value="Sig_transdc_resp-reg_receiver"/>
</dbReference>
<keyword evidence="4" id="KW-0597">Phosphoprotein</keyword>
<keyword evidence="3" id="KW-0804">Transcription</keyword>
<protein>
    <recommendedName>
        <fullName evidence="9">DNA-binding response regulator</fullName>
    </recommendedName>
</protein>
<dbReference type="SMART" id="SM00448">
    <property type="entry name" value="REC"/>
    <property type="match status" value="1"/>
</dbReference>
<organism evidence="7 8">
    <name type="scientific">Paenibacillus glycanilyticus</name>
    <dbReference type="NCBI Taxonomy" id="126569"/>
    <lineage>
        <taxon>Bacteria</taxon>
        <taxon>Bacillati</taxon>
        <taxon>Bacillota</taxon>
        <taxon>Bacilli</taxon>
        <taxon>Bacillales</taxon>
        <taxon>Paenibacillaceae</taxon>
        <taxon>Paenibacillus</taxon>
    </lineage>
</organism>
<dbReference type="Gene3D" id="1.10.10.60">
    <property type="entry name" value="Homeodomain-like"/>
    <property type="match status" value="2"/>
</dbReference>
<feature type="domain" description="HTH araC/xylS-type" evidence="5">
    <location>
        <begin position="431"/>
        <end position="529"/>
    </location>
</feature>
<dbReference type="InterPro" id="IPR011006">
    <property type="entry name" value="CheY-like_superfamily"/>
</dbReference>
<feature type="domain" description="Response regulatory" evidence="6">
    <location>
        <begin position="3"/>
        <end position="120"/>
    </location>
</feature>
<gene>
    <name evidence="7" type="ORF">PghCCS26_60770</name>
</gene>
<evidence type="ECO:0000256" key="3">
    <source>
        <dbReference type="ARBA" id="ARBA00023163"/>
    </source>
</evidence>
<keyword evidence="2" id="KW-0238">DNA-binding</keyword>
<dbReference type="PROSITE" id="PS01124">
    <property type="entry name" value="HTH_ARAC_FAMILY_2"/>
    <property type="match status" value="1"/>
</dbReference>
<dbReference type="InterPro" id="IPR018060">
    <property type="entry name" value="HTH_AraC"/>
</dbReference>
<evidence type="ECO:0000259" key="6">
    <source>
        <dbReference type="PROSITE" id="PS50110"/>
    </source>
</evidence>
<dbReference type="PRINTS" id="PR00032">
    <property type="entry name" value="HTHARAC"/>
</dbReference>
<dbReference type="Proteomes" id="UP001285921">
    <property type="component" value="Unassembled WGS sequence"/>
</dbReference>
<reference evidence="7 8" key="1">
    <citation type="submission" date="2023-05" db="EMBL/GenBank/DDBJ databases">
        <title>Draft genome of Paenibacillus sp. CCS26.</title>
        <authorList>
            <person name="Akita H."/>
            <person name="Shinto Y."/>
            <person name="Kimura Z."/>
        </authorList>
    </citation>
    <scope>NUCLEOTIDE SEQUENCE [LARGE SCALE GENOMIC DNA]</scope>
    <source>
        <strain evidence="7 8">CCS26</strain>
    </source>
</reference>
<dbReference type="PANTHER" id="PTHR43280">
    <property type="entry name" value="ARAC-FAMILY TRANSCRIPTIONAL REGULATOR"/>
    <property type="match status" value="1"/>
</dbReference>
<evidence type="ECO:0000256" key="4">
    <source>
        <dbReference type="PROSITE-ProRule" id="PRU00169"/>
    </source>
</evidence>
<evidence type="ECO:0000256" key="1">
    <source>
        <dbReference type="ARBA" id="ARBA00023015"/>
    </source>
</evidence>
<dbReference type="Pfam" id="PF12833">
    <property type="entry name" value="HTH_18"/>
    <property type="match status" value="1"/>
</dbReference>
<keyword evidence="1" id="KW-0805">Transcription regulation</keyword>
<evidence type="ECO:0000259" key="5">
    <source>
        <dbReference type="PROSITE" id="PS01124"/>
    </source>
</evidence>
<name>A0ABQ6NXS4_9BACL</name>
<accession>A0ABQ6NXS4</accession>
<dbReference type="PROSITE" id="PS00041">
    <property type="entry name" value="HTH_ARAC_FAMILY_1"/>
    <property type="match status" value="1"/>
</dbReference>
<dbReference type="RefSeq" id="WP_317982357.1">
    <property type="nucleotide sequence ID" value="NZ_BTCL01000041.1"/>
</dbReference>
<dbReference type="SUPFAM" id="SSF46689">
    <property type="entry name" value="Homeodomain-like"/>
    <property type="match status" value="2"/>
</dbReference>
<evidence type="ECO:0000313" key="8">
    <source>
        <dbReference type="Proteomes" id="UP001285921"/>
    </source>
</evidence>
<dbReference type="SMART" id="SM00342">
    <property type="entry name" value="HTH_ARAC"/>
    <property type="match status" value="1"/>
</dbReference>
<comment type="caution">
    <text evidence="7">The sequence shown here is derived from an EMBL/GenBank/DDBJ whole genome shotgun (WGS) entry which is preliminary data.</text>
</comment>
<dbReference type="CDD" id="cd17536">
    <property type="entry name" value="REC_YesN-like"/>
    <property type="match status" value="1"/>
</dbReference>
<evidence type="ECO:0000256" key="2">
    <source>
        <dbReference type="ARBA" id="ARBA00023125"/>
    </source>
</evidence>
<sequence>MYNLLVVDDEDIAIRGIVEGIDWSSLPLANIFTAYDAEEARQVFKGHPIHVLISDIDIPQENGITLLAWVNETSPLTETIFLTGHANFNFAQQAVQLGSFDYLLKPVDHDVLKSCVEKAVEAIRRREQEEAYLKTYAYYFDQWNRQLPLLVERLWQDVLGLRIPASADKLEPLFELYGIPLDMGKSVQPLLISVEQWTQDWNARDEEIMTYALKNAAADIILRDRSGHVIQDAGGILFALLYEPSGEDESTLEERCAEYIRKCSEYLYAVVSCYIGEAAPVASLRFGAQSLGELERSNVCQTGRVFRLSDYKREKKSITAQPNFQEWSALIEQGKTCELKRHIEDLFDRLKYGQVDHAYMVSYYFGLVHTVFQVLQRRSVPVETVYAEEEWHSGENAMKSLGAMKAWTIQFAAKASDCLVKQGKDVSNTIAKVQTYIEENLQHDLNREEIARHVYLNPAYLSRLFRKETGKSLTDYMVDRRMLRSISELKLTNHKISDIAISVGYASFSHFSKQFKRSTGMTPQDYRKKYQNVQ</sequence>
<keyword evidence="8" id="KW-1185">Reference proteome</keyword>
<dbReference type="PROSITE" id="PS50110">
    <property type="entry name" value="RESPONSE_REGULATORY"/>
    <property type="match status" value="1"/>
</dbReference>
<dbReference type="PANTHER" id="PTHR43280:SF2">
    <property type="entry name" value="HTH-TYPE TRANSCRIPTIONAL REGULATOR EXSA"/>
    <property type="match status" value="1"/>
</dbReference>
<dbReference type="SUPFAM" id="SSF52172">
    <property type="entry name" value="CheY-like"/>
    <property type="match status" value="1"/>
</dbReference>
<evidence type="ECO:0000313" key="7">
    <source>
        <dbReference type="EMBL" id="GMK48947.1"/>
    </source>
</evidence>
<dbReference type="InterPro" id="IPR020449">
    <property type="entry name" value="Tscrpt_reg_AraC-type_HTH"/>
</dbReference>
<dbReference type="InterPro" id="IPR009057">
    <property type="entry name" value="Homeodomain-like_sf"/>
</dbReference>
<dbReference type="Pfam" id="PF00072">
    <property type="entry name" value="Response_reg"/>
    <property type="match status" value="1"/>
</dbReference>
<proteinExistence type="predicted"/>
<feature type="modified residue" description="4-aspartylphosphate" evidence="4">
    <location>
        <position position="55"/>
    </location>
</feature>
<dbReference type="InterPro" id="IPR018062">
    <property type="entry name" value="HTH_AraC-typ_CS"/>
</dbReference>
<evidence type="ECO:0008006" key="9">
    <source>
        <dbReference type="Google" id="ProtNLM"/>
    </source>
</evidence>